<gene>
    <name evidence="2" type="primary">jg9623</name>
    <name evidence="2" type="ORF">PAEG_LOCUS17370</name>
</gene>
<keyword evidence="3" id="KW-1185">Reference proteome</keyword>
<dbReference type="Proteomes" id="UP000838756">
    <property type="component" value="Unassembled WGS sequence"/>
</dbReference>
<evidence type="ECO:0000256" key="1">
    <source>
        <dbReference type="SAM" id="MobiDB-lite"/>
    </source>
</evidence>
<dbReference type="OrthoDB" id="8193815at2759"/>
<dbReference type="EMBL" id="CAKXAJ010025557">
    <property type="protein sequence ID" value="CAH2240886.1"/>
    <property type="molecule type" value="Genomic_DNA"/>
</dbReference>
<organism evidence="2 3">
    <name type="scientific">Pararge aegeria aegeria</name>
    <dbReference type="NCBI Taxonomy" id="348720"/>
    <lineage>
        <taxon>Eukaryota</taxon>
        <taxon>Metazoa</taxon>
        <taxon>Ecdysozoa</taxon>
        <taxon>Arthropoda</taxon>
        <taxon>Hexapoda</taxon>
        <taxon>Insecta</taxon>
        <taxon>Pterygota</taxon>
        <taxon>Neoptera</taxon>
        <taxon>Endopterygota</taxon>
        <taxon>Lepidoptera</taxon>
        <taxon>Glossata</taxon>
        <taxon>Ditrysia</taxon>
        <taxon>Papilionoidea</taxon>
        <taxon>Nymphalidae</taxon>
        <taxon>Satyrinae</taxon>
        <taxon>Satyrini</taxon>
        <taxon>Parargina</taxon>
        <taxon>Pararge</taxon>
    </lineage>
</organism>
<evidence type="ECO:0000313" key="3">
    <source>
        <dbReference type="Proteomes" id="UP000838756"/>
    </source>
</evidence>
<proteinExistence type="predicted"/>
<dbReference type="AlphaFoldDB" id="A0A8S4RVE5"/>
<evidence type="ECO:0000313" key="2">
    <source>
        <dbReference type="EMBL" id="CAH2240886.1"/>
    </source>
</evidence>
<feature type="region of interest" description="Disordered" evidence="1">
    <location>
        <begin position="44"/>
        <end position="71"/>
    </location>
</feature>
<name>A0A8S4RVE5_9NEOP</name>
<accession>A0A8S4RVE5</accession>
<protein>
    <submittedName>
        <fullName evidence="2">Jg9623 protein</fullName>
    </submittedName>
</protein>
<comment type="caution">
    <text evidence="2">The sequence shown here is derived from an EMBL/GenBank/DDBJ whole genome shotgun (WGS) entry which is preliminary data.</text>
</comment>
<sequence>MKNVDVRKKTKLTDELTFSLQRKWKWAGHVASYNDDRWTKRSVTWTGPRGTRARGRPSGMGRLNSSDSGSEMASHSYEWRLVECLGGGFYSKGVHTRITIYNYNT</sequence>
<reference evidence="2" key="1">
    <citation type="submission" date="2022-03" db="EMBL/GenBank/DDBJ databases">
        <authorList>
            <person name="Lindestad O."/>
        </authorList>
    </citation>
    <scope>NUCLEOTIDE SEQUENCE</scope>
</reference>